<accession>A0A1J5PSS0</accession>
<protein>
    <submittedName>
        <fullName evidence="1">Uncharacterized protein</fullName>
    </submittedName>
</protein>
<comment type="caution">
    <text evidence="1">The sequence shown here is derived from an EMBL/GenBank/DDBJ whole genome shotgun (WGS) entry which is preliminary data.</text>
</comment>
<name>A0A1J5PSS0_9ZZZZ</name>
<organism evidence="1">
    <name type="scientific">mine drainage metagenome</name>
    <dbReference type="NCBI Taxonomy" id="410659"/>
    <lineage>
        <taxon>unclassified sequences</taxon>
        <taxon>metagenomes</taxon>
        <taxon>ecological metagenomes</taxon>
    </lineage>
</organism>
<evidence type="ECO:0000313" key="1">
    <source>
        <dbReference type="EMBL" id="OIQ74654.1"/>
    </source>
</evidence>
<proteinExistence type="predicted"/>
<gene>
    <name evidence="1" type="ORF">GALL_436880</name>
</gene>
<reference evidence="1" key="1">
    <citation type="submission" date="2016-10" db="EMBL/GenBank/DDBJ databases">
        <title>Sequence of Gallionella enrichment culture.</title>
        <authorList>
            <person name="Poehlein A."/>
            <person name="Muehling M."/>
            <person name="Daniel R."/>
        </authorList>
    </citation>
    <scope>NUCLEOTIDE SEQUENCE</scope>
</reference>
<sequence>MQPHVEQRKFHLPQGLHAGLEVFRREHLVEQGARHRLSCVHMAGEKAQHVPFPAEVFHQLAGEFDRVPLHAGNSRHRDVVHPGEQVVQAVAEFMEQGLHVVVAEQRGLAPDRRGEVAGECSDRGLQPAVRMQPARTHMIHPRAGTLAVAGVKVEIELAGQGAIGMCDAIQLDIGVPGADVAFDASYGHAEQGFDHTEQAGDHRGQCEVLAYLLFRQGVA</sequence>
<dbReference type="AlphaFoldDB" id="A0A1J5PSS0"/>
<dbReference type="EMBL" id="MLJW01002429">
    <property type="protein sequence ID" value="OIQ74654.1"/>
    <property type="molecule type" value="Genomic_DNA"/>
</dbReference>